<evidence type="ECO:0000259" key="9">
    <source>
        <dbReference type="Pfam" id="PF25975"/>
    </source>
</evidence>
<dbReference type="InterPro" id="IPR058791">
    <property type="entry name" value="3HB_CusB"/>
</dbReference>
<protein>
    <recommendedName>
        <fullName evidence="12">Efflux RND transporter periplasmic adaptor subunit</fullName>
    </recommendedName>
</protein>
<dbReference type="Gene3D" id="2.40.30.170">
    <property type="match status" value="1"/>
</dbReference>
<evidence type="ECO:0000259" key="4">
    <source>
        <dbReference type="Pfam" id="PF11827"/>
    </source>
</evidence>
<sequence length="564" mass="61866">MKKIIIYIGILIAGLLLGYLFFGNSSEEKTANHEHEQGETETMWTCSMHPQIMQPEPGDCPICGMDLIPADASSDGLGADEISMTENAMKLANIQTSIVGQGNGIDGKITLSGKIMESEDQNSVQSSHVGGRIENLNISSTGEKVNRGALLARIYSPELVAAQQELITAAKLKESQPSLYNAVRNKLKFWKLSDNQINQIESSGQVTENFPVYSNVSGVVTEKMVQEGDYVERGQGLLKIANLDKVWAVFDAYESQISNLKEGQDLDISINAIPNENFSGKISFINPILDNASRTVEVRVVLNNSNNQLKPGMFVQAAVESTSKSSNESLEVPKSAVMWTGERSLVYVKTSATEPVFEMREVKLGNSSGETYQVLEGLSSGEEVVTNGTFTVDAAAQLQGKSSMMNQKVEMDSEMGMEMKLSNAFQSQFKQLLPSYFELKDALVASDADKTSAIALELLQKTEKINIEGSSEMLSGHIGKIREMLEGISENEKLENQRDHFRILSQQMILVAGNVEKLDSTIYLQHCPMANSNKGADWLSLSKNIENPYYGEAMLNCGETTKTL</sequence>
<comment type="caution">
    <text evidence="10">The sequence shown here is derived from an EMBL/GenBank/DDBJ whole genome shotgun (WGS) entry which is preliminary data.</text>
</comment>
<evidence type="ECO:0000313" key="10">
    <source>
        <dbReference type="EMBL" id="GGG32757.1"/>
    </source>
</evidence>
<proteinExistence type="inferred from homology"/>
<feature type="domain" description="CzcB-like C-terminal circularly permuted SH3-like" evidence="9">
    <location>
        <begin position="331"/>
        <end position="392"/>
    </location>
</feature>
<accession>A0ABQ1WJG8</accession>
<dbReference type="Proteomes" id="UP000605733">
    <property type="component" value="Unassembled WGS sequence"/>
</dbReference>
<evidence type="ECO:0008006" key="12">
    <source>
        <dbReference type="Google" id="ProtNLM"/>
    </source>
</evidence>
<keyword evidence="11" id="KW-1185">Reference proteome</keyword>
<keyword evidence="3" id="KW-0472">Membrane</keyword>
<feature type="domain" description="CusB-like beta-barrel" evidence="8">
    <location>
        <begin position="245"/>
        <end position="321"/>
    </location>
</feature>
<dbReference type="Pfam" id="PF25919">
    <property type="entry name" value="BSH_CusB"/>
    <property type="match status" value="1"/>
</dbReference>
<feature type="domain" description="DUF3347" evidence="4">
    <location>
        <begin position="433"/>
        <end position="512"/>
    </location>
</feature>
<keyword evidence="2" id="KW-0813">Transport</keyword>
<dbReference type="Pfam" id="PF19335">
    <property type="entry name" value="HMBD"/>
    <property type="match status" value="1"/>
</dbReference>
<dbReference type="NCBIfam" id="TIGR01730">
    <property type="entry name" value="RND_mfp"/>
    <property type="match status" value="1"/>
</dbReference>
<dbReference type="PANTHER" id="PTHR30097">
    <property type="entry name" value="CATION EFFLUX SYSTEM PROTEIN CUSB"/>
    <property type="match status" value="1"/>
</dbReference>
<evidence type="ECO:0000256" key="2">
    <source>
        <dbReference type="ARBA" id="ARBA00022448"/>
    </source>
</evidence>
<dbReference type="InterPro" id="IPR058792">
    <property type="entry name" value="Beta-barrel_RND_2"/>
</dbReference>
<feature type="domain" description="CusB-like three alpha-helical bundle" evidence="6">
    <location>
        <begin position="158"/>
        <end position="207"/>
    </location>
</feature>
<reference evidence="11" key="1">
    <citation type="journal article" date="2019" name="Int. J. Syst. Evol. Microbiol.">
        <title>The Global Catalogue of Microorganisms (GCM) 10K type strain sequencing project: providing services to taxonomists for standard genome sequencing and annotation.</title>
        <authorList>
            <consortium name="The Broad Institute Genomics Platform"/>
            <consortium name="The Broad Institute Genome Sequencing Center for Infectious Disease"/>
            <person name="Wu L."/>
            <person name="Ma J."/>
        </authorList>
    </citation>
    <scope>NUCLEOTIDE SEQUENCE [LARGE SCALE GENOMIC DNA]</scope>
    <source>
        <strain evidence="11">CGMCC 1.15422</strain>
    </source>
</reference>
<dbReference type="InterPro" id="IPR045800">
    <property type="entry name" value="HMBD"/>
</dbReference>
<feature type="domain" description="Heavy metal binding" evidence="5">
    <location>
        <begin position="44"/>
        <end position="70"/>
    </location>
</feature>
<evidence type="ECO:0000259" key="8">
    <source>
        <dbReference type="Pfam" id="PF25954"/>
    </source>
</evidence>
<evidence type="ECO:0000256" key="3">
    <source>
        <dbReference type="SAM" id="Phobius"/>
    </source>
</evidence>
<evidence type="ECO:0000259" key="6">
    <source>
        <dbReference type="Pfam" id="PF25869"/>
    </source>
</evidence>
<dbReference type="Gene3D" id="6.10.140.730">
    <property type="match status" value="1"/>
</dbReference>
<evidence type="ECO:0000259" key="5">
    <source>
        <dbReference type="Pfam" id="PF19335"/>
    </source>
</evidence>
<dbReference type="InterPro" id="IPR021782">
    <property type="entry name" value="DUF3347"/>
</dbReference>
<dbReference type="InterPro" id="IPR051909">
    <property type="entry name" value="MFP_Cation_Efflux"/>
</dbReference>
<dbReference type="RefSeq" id="WP_011710797.1">
    <property type="nucleotide sequence ID" value="NZ_BMIX01000002.1"/>
</dbReference>
<feature type="domain" description="CusB-like barrel-sandwich hybrid" evidence="7">
    <location>
        <begin position="126"/>
        <end position="241"/>
    </location>
</feature>
<dbReference type="InterPro" id="IPR058649">
    <property type="entry name" value="CzcB_C"/>
</dbReference>
<dbReference type="Gene3D" id="2.40.420.20">
    <property type="match status" value="1"/>
</dbReference>
<dbReference type="PANTHER" id="PTHR30097:SF4">
    <property type="entry name" value="SLR6042 PROTEIN"/>
    <property type="match status" value="1"/>
</dbReference>
<organism evidence="10 11">
    <name type="scientific">Christiangramia forsetii</name>
    <dbReference type="NCBI Taxonomy" id="411153"/>
    <lineage>
        <taxon>Bacteria</taxon>
        <taxon>Pseudomonadati</taxon>
        <taxon>Bacteroidota</taxon>
        <taxon>Flavobacteriia</taxon>
        <taxon>Flavobacteriales</taxon>
        <taxon>Flavobacteriaceae</taxon>
        <taxon>Christiangramia</taxon>
    </lineage>
</organism>
<dbReference type="Pfam" id="PF11827">
    <property type="entry name" value="DUF3347"/>
    <property type="match status" value="1"/>
</dbReference>
<gene>
    <name evidence="10" type="ORF">GCM10011532_15430</name>
</gene>
<dbReference type="Pfam" id="PF25975">
    <property type="entry name" value="CzcB_C"/>
    <property type="match status" value="1"/>
</dbReference>
<dbReference type="InterPro" id="IPR006143">
    <property type="entry name" value="RND_pump_MFP"/>
</dbReference>
<dbReference type="Pfam" id="PF25954">
    <property type="entry name" value="Beta-barrel_RND_2"/>
    <property type="match status" value="1"/>
</dbReference>
<evidence type="ECO:0000256" key="1">
    <source>
        <dbReference type="ARBA" id="ARBA00009477"/>
    </source>
</evidence>
<evidence type="ECO:0000313" key="11">
    <source>
        <dbReference type="Proteomes" id="UP000605733"/>
    </source>
</evidence>
<comment type="similarity">
    <text evidence="1">Belongs to the membrane fusion protein (MFP) (TC 8.A.1) family.</text>
</comment>
<name>A0ABQ1WJG8_9FLAO</name>
<keyword evidence="3" id="KW-0812">Transmembrane</keyword>
<keyword evidence="3" id="KW-1133">Transmembrane helix</keyword>
<dbReference type="Pfam" id="PF25869">
    <property type="entry name" value="3HB_CusB"/>
    <property type="match status" value="1"/>
</dbReference>
<dbReference type="EMBL" id="BMIX01000002">
    <property type="protein sequence ID" value="GGG32757.1"/>
    <property type="molecule type" value="Genomic_DNA"/>
</dbReference>
<dbReference type="SUPFAM" id="SSF111369">
    <property type="entry name" value="HlyD-like secretion proteins"/>
    <property type="match status" value="1"/>
</dbReference>
<feature type="transmembrane region" description="Helical" evidence="3">
    <location>
        <begin position="5"/>
        <end position="22"/>
    </location>
</feature>
<dbReference type="InterPro" id="IPR058790">
    <property type="entry name" value="BSH_CusB"/>
</dbReference>
<evidence type="ECO:0000259" key="7">
    <source>
        <dbReference type="Pfam" id="PF25919"/>
    </source>
</evidence>